<dbReference type="Proteomes" id="UP000032544">
    <property type="component" value="Unassembled WGS sequence"/>
</dbReference>
<sequence length="127" mass="15151">MKAIQLFSIVVFVFCVACNSEVKNYEPGMQDKPASVLVFDKTKWQTKEGRNYPFRDKMVNDVVYNDTIRSLQQSQIIDLFGEPDRSNDNYIYYLIKQERLLFWPLHSKFMVVKFKDDSTVDWIRIHQ</sequence>
<protein>
    <submittedName>
        <fullName evidence="1">Uncharacterized protein</fullName>
    </submittedName>
</protein>
<proteinExistence type="predicted"/>
<evidence type="ECO:0000313" key="2">
    <source>
        <dbReference type="Proteomes" id="UP000032544"/>
    </source>
</evidence>
<name>A0A0D8JCZ6_9BACT</name>
<dbReference type="EMBL" id="JRHC01000001">
    <property type="protein sequence ID" value="KJF44594.1"/>
    <property type="molecule type" value="Genomic_DNA"/>
</dbReference>
<accession>A0A0D8JCZ6</accession>
<dbReference type="AlphaFoldDB" id="A0A0D8JCZ6"/>
<dbReference type="RefSeq" id="WP_045026137.1">
    <property type="nucleotide sequence ID" value="NZ_JRHC01000001.1"/>
</dbReference>
<dbReference type="OrthoDB" id="767755at2"/>
<gene>
    <name evidence="1" type="ORF">LH29_03750</name>
</gene>
<organism evidence="1 2">
    <name type="scientific">Draconibacterium sediminis</name>
    <dbReference type="NCBI Taxonomy" id="1544798"/>
    <lineage>
        <taxon>Bacteria</taxon>
        <taxon>Pseudomonadati</taxon>
        <taxon>Bacteroidota</taxon>
        <taxon>Bacteroidia</taxon>
        <taxon>Marinilabiliales</taxon>
        <taxon>Prolixibacteraceae</taxon>
        <taxon>Draconibacterium</taxon>
    </lineage>
</organism>
<evidence type="ECO:0000313" key="1">
    <source>
        <dbReference type="EMBL" id="KJF44594.1"/>
    </source>
</evidence>
<reference evidence="1 2" key="1">
    <citation type="submission" date="2014-09" db="EMBL/GenBank/DDBJ databases">
        <title>Draft Genome Sequence of Draconibacterium sp. JN14CK-3.</title>
        <authorList>
            <person name="Dong C."/>
            <person name="Lai Q."/>
            <person name="Shao Z."/>
        </authorList>
    </citation>
    <scope>NUCLEOTIDE SEQUENCE [LARGE SCALE GENOMIC DNA]</scope>
    <source>
        <strain evidence="1 2">JN14CK-3</strain>
    </source>
</reference>
<comment type="caution">
    <text evidence="1">The sequence shown here is derived from an EMBL/GenBank/DDBJ whole genome shotgun (WGS) entry which is preliminary data.</text>
</comment>
<keyword evidence="2" id="KW-1185">Reference proteome</keyword>
<dbReference type="STRING" id="1544798.LH29_03750"/>